<dbReference type="PANTHER" id="PTHR42844:SF1">
    <property type="entry name" value="DIHYDRONEOPTERIN ALDOLASE 1-RELATED"/>
    <property type="match status" value="1"/>
</dbReference>
<dbReference type="SMART" id="SM00905">
    <property type="entry name" value="FolB"/>
    <property type="match status" value="1"/>
</dbReference>
<dbReference type="EMBL" id="JAHUZB010000005">
    <property type="protein sequence ID" value="MBV7391687.1"/>
    <property type="molecule type" value="Genomic_DNA"/>
</dbReference>
<feature type="domain" description="Dihydroneopterin aldolase/epimerase" evidence="8">
    <location>
        <begin position="4"/>
        <end position="118"/>
    </location>
</feature>
<dbReference type="NCBIfam" id="TIGR00525">
    <property type="entry name" value="folB"/>
    <property type="match status" value="1"/>
</dbReference>
<keyword evidence="10" id="KW-1185">Reference proteome</keyword>
<evidence type="ECO:0000313" key="9">
    <source>
        <dbReference type="EMBL" id="MBV7391687.1"/>
    </source>
</evidence>
<evidence type="ECO:0000256" key="6">
    <source>
        <dbReference type="ARBA" id="ARBA00037702"/>
    </source>
</evidence>
<evidence type="ECO:0000259" key="8">
    <source>
        <dbReference type="SMART" id="SM00905"/>
    </source>
</evidence>
<dbReference type="InterPro" id="IPR006156">
    <property type="entry name" value="Dihydroneopterin_aldolase"/>
</dbReference>
<dbReference type="InterPro" id="IPR006157">
    <property type="entry name" value="FolB_dom"/>
</dbReference>
<organism evidence="9 10">
    <name type="scientific">Enterococcus alishanensis</name>
    <dbReference type="NCBI Taxonomy" id="1303817"/>
    <lineage>
        <taxon>Bacteria</taxon>
        <taxon>Bacillati</taxon>
        <taxon>Bacillota</taxon>
        <taxon>Bacilli</taxon>
        <taxon>Lactobacillales</taxon>
        <taxon>Enterococcaceae</taxon>
        <taxon>Enterococcus</taxon>
    </lineage>
</organism>
<proteinExistence type="inferred from homology"/>
<sequence>MDKIRIKNLRFYTYNGVLPEEKKLGQQIALDIEMQTSLKKAGKSDNVADTVSYAEVTEKVSRLVPSKSFDLMEALVSAILDVIEENFGGQLTKAIVKVRKYSVPMPGNFDHIEIEMEREFNHA</sequence>
<reference evidence="9 10" key="1">
    <citation type="submission" date="2021-06" db="EMBL/GenBank/DDBJ databases">
        <title>Enterococcus alishanensis sp. nov., a novel lactic acid bacterium isolated from fresh coffee beans.</title>
        <authorList>
            <person name="Chen Y.-S."/>
        </authorList>
    </citation>
    <scope>NUCLEOTIDE SEQUENCE [LARGE SCALE GENOMIC DNA]</scope>
    <source>
        <strain evidence="9 10">ALS3</strain>
    </source>
</reference>
<protein>
    <recommendedName>
        <fullName evidence="7">7,8-dihydroneopterin aldolase</fullName>
        <ecNumber evidence="7">4.1.2.25</ecNumber>
    </recommendedName>
</protein>
<evidence type="ECO:0000256" key="7">
    <source>
        <dbReference type="RuleBase" id="RU362079"/>
    </source>
</evidence>
<evidence type="ECO:0000256" key="4">
    <source>
        <dbReference type="ARBA" id="ARBA00022909"/>
    </source>
</evidence>
<keyword evidence="5 7" id="KW-0456">Lyase</keyword>
<evidence type="ECO:0000256" key="1">
    <source>
        <dbReference type="ARBA" id="ARBA00001353"/>
    </source>
</evidence>
<comment type="function">
    <text evidence="6 7">Catalyzes the conversion of 7,8-dihydroneopterin to 6-hydroxymethyl-7,8-dihydropterin.</text>
</comment>
<comment type="pathway">
    <text evidence="2 7">Cofactor biosynthesis; tetrahydrofolate biosynthesis; 2-amino-4-hydroxy-6-hydroxymethyl-7,8-dihydropteridine diphosphate from 7,8-dihydroneopterin triphosphate: step 3/4.</text>
</comment>
<gene>
    <name evidence="9" type="primary">folB</name>
    <name evidence="9" type="ORF">KUA55_13445</name>
</gene>
<evidence type="ECO:0000256" key="5">
    <source>
        <dbReference type="ARBA" id="ARBA00023239"/>
    </source>
</evidence>
<dbReference type="GO" id="GO:0004150">
    <property type="term" value="F:dihydroneopterin aldolase activity"/>
    <property type="evidence" value="ECO:0007669"/>
    <property type="project" value="UniProtKB-EC"/>
</dbReference>
<name>A0ABS6TFQ6_9ENTE</name>
<dbReference type="Pfam" id="PF02152">
    <property type="entry name" value="FolB"/>
    <property type="match status" value="1"/>
</dbReference>
<comment type="caution">
    <text evidence="9">The sequence shown here is derived from an EMBL/GenBank/DDBJ whole genome shotgun (WGS) entry which is preliminary data.</text>
</comment>
<accession>A0ABS6TFQ6</accession>
<keyword evidence="4 7" id="KW-0289">Folate biosynthesis</keyword>
<dbReference type="RefSeq" id="WP_218326894.1">
    <property type="nucleotide sequence ID" value="NZ_JAHUZB010000005.1"/>
</dbReference>
<evidence type="ECO:0000256" key="3">
    <source>
        <dbReference type="ARBA" id="ARBA00005708"/>
    </source>
</evidence>
<comment type="catalytic activity">
    <reaction evidence="1 7">
        <text>7,8-dihydroneopterin = 6-hydroxymethyl-7,8-dihydropterin + glycolaldehyde</text>
        <dbReference type="Rhea" id="RHEA:10540"/>
        <dbReference type="ChEBI" id="CHEBI:17001"/>
        <dbReference type="ChEBI" id="CHEBI:17071"/>
        <dbReference type="ChEBI" id="CHEBI:44841"/>
        <dbReference type="EC" id="4.1.2.25"/>
    </reaction>
</comment>
<comment type="similarity">
    <text evidence="3 7">Belongs to the DHNA family.</text>
</comment>
<dbReference type="EC" id="4.1.2.25" evidence="7"/>
<dbReference type="PANTHER" id="PTHR42844">
    <property type="entry name" value="DIHYDRONEOPTERIN ALDOLASE 1-RELATED"/>
    <property type="match status" value="1"/>
</dbReference>
<evidence type="ECO:0000256" key="2">
    <source>
        <dbReference type="ARBA" id="ARBA00005013"/>
    </source>
</evidence>
<dbReference type="CDD" id="cd00534">
    <property type="entry name" value="DHNA_DHNTPE"/>
    <property type="match status" value="1"/>
</dbReference>
<dbReference type="Proteomes" id="UP000774130">
    <property type="component" value="Unassembled WGS sequence"/>
</dbReference>
<dbReference type="NCBIfam" id="TIGR00526">
    <property type="entry name" value="folB_dom"/>
    <property type="match status" value="1"/>
</dbReference>
<evidence type="ECO:0000313" key="10">
    <source>
        <dbReference type="Proteomes" id="UP000774130"/>
    </source>
</evidence>